<dbReference type="EMBL" id="CAJVPY010006310">
    <property type="protein sequence ID" value="CAG8660296.1"/>
    <property type="molecule type" value="Genomic_DNA"/>
</dbReference>
<organism evidence="1 2">
    <name type="scientific">Dentiscutata erythropus</name>
    <dbReference type="NCBI Taxonomy" id="1348616"/>
    <lineage>
        <taxon>Eukaryota</taxon>
        <taxon>Fungi</taxon>
        <taxon>Fungi incertae sedis</taxon>
        <taxon>Mucoromycota</taxon>
        <taxon>Glomeromycotina</taxon>
        <taxon>Glomeromycetes</taxon>
        <taxon>Diversisporales</taxon>
        <taxon>Gigasporaceae</taxon>
        <taxon>Dentiscutata</taxon>
    </lineage>
</organism>
<evidence type="ECO:0000313" key="1">
    <source>
        <dbReference type="EMBL" id="CAG8660296.1"/>
    </source>
</evidence>
<proteinExistence type="predicted"/>
<dbReference type="Proteomes" id="UP000789405">
    <property type="component" value="Unassembled WGS sequence"/>
</dbReference>
<reference evidence="1" key="1">
    <citation type="submission" date="2021-06" db="EMBL/GenBank/DDBJ databases">
        <authorList>
            <person name="Kallberg Y."/>
            <person name="Tangrot J."/>
            <person name="Rosling A."/>
        </authorList>
    </citation>
    <scope>NUCLEOTIDE SEQUENCE</scope>
    <source>
        <strain evidence="1">MA453B</strain>
    </source>
</reference>
<name>A0A9N9E579_9GLOM</name>
<accession>A0A9N9E579</accession>
<gene>
    <name evidence="1" type="ORF">DERYTH_LOCUS10673</name>
</gene>
<protein>
    <submittedName>
        <fullName evidence="1">10335_t:CDS:1</fullName>
    </submittedName>
</protein>
<comment type="caution">
    <text evidence="1">The sequence shown here is derived from an EMBL/GenBank/DDBJ whole genome shotgun (WGS) entry which is preliminary data.</text>
</comment>
<sequence length="57" mass="7013">MDLNKTYLIDILQWGETTKKLEFEDSSDEKYENTGYEDPEWFLEFNSYIDWDYNDSQ</sequence>
<dbReference type="AlphaFoldDB" id="A0A9N9E579"/>
<evidence type="ECO:0000313" key="2">
    <source>
        <dbReference type="Proteomes" id="UP000789405"/>
    </source>
</evidence>
<keyword evidence="2" id="KW-1185">Reference proteome</keyword>